<name>A0ABS1EUQ4_9CLOT</name>
<evidence type="ECO:0000256" key="1">
    <source>
        <dbReference type="SAM" id="MobiDB-lite"/>
    </source>
</evidence>
<gene>
    <name evidence="5" type="ORF">JHL18_21050</name>
</gene>
<dbReference type="Gene3D" id="3.30.750.44">
    <property type="match status" value="1"/>
</dbReference>
<sequence>MVITKFKLGNIKINKIYLVLITAIILTAIIFTIEAVKFKKADKAVSKDYPANKVIKDLSQEEKIEDFNYLYKVIEENYPFLEVNKRVNNIDWEKNKELYIQRVKETENDTDFFMVLQGILNDLNNAHTSMYKVNAEEIKDLLKKKDEIDKEKHKYNWHERNTLDILQNKTFLERNNIDASNKNLDDNKSKDNGKQEARESTHGDNIIAKDIVENKVGYIRIKSFDDSSMEEDEKALNKYLEKVSDYKSLIIDIRGNRGGTDAYWKKVLFPRIINKPFSSTTYSFYRDGDISKEYLRYTYGDDLKGVGVVNKDLISKLPNLPKEVLSDFKYYETDEDEISPKASINYKGNIYLLVDKSVYSAAESLAVFCKQSKLATLVGEKTKGGANGIGPTTVMLPKSAFLFEFETALGTHLDGTCDEEFNTEPDVYVKDSSINEDLQIDNCINEVLRLEKIN</sequence>
<dbReference type="InterPro" id="IPR028204">
    <property type="entry name" value="Tricorn_C1"/>
</dbReference>
<evidence type="ECO:0000259" key="3">
    <source>
        <dbReference type="Pfam" id="PF03572"/>
    </source>
</evidence>
<dbReference type="EMBL" id="JAENHN010000059">
    <property type="protein sequence ID" value="MBK1813112.1"/>
    <property type="molecule type" value="Genomic_DNA"/>
</dbReference>
<evidence type="ECO:0000313" key="5">
    <source>
        <dbReference type="EMBL" id="MBK1813112.1"/>
    </source>
</evidence>
<dbReference type="SUPFAM" id="SSF52096">
    <property type="entry name" value="ClpP/crotonase"/>
    <property type="match status" value="1"/>
</dbReference>
<feature type="compositionally biased region" description="Basic and acidic residues" evidence="1">
    <location>
        <begin position="183"/>
        <end position="202"/>
    </location>
</feature>
<keyword evidence="2" id="KW-0472">Membrane</keyword>
<keyword evidence="2" id="KW-0812">Transmembrane</keyword>
<dbReference type="Pfam" id="PF03572">
    <property type="entry name" value="Peptidase_S41"/>
    <property type="match status" value="1"/>
</dbReference>
<evidence type="ECO:0000259" key="4">
    <source>
        <dbReference type="Pfam" id="PF14684"/>
    </source>
</evidence>
<feature type="domain" description="Tricorn protease C1" evidence="4">
    <location>
        <begin position="60"/>
        <end position="119"/>
    </location>
</feature>
<evidence type="ECO:0000256" key="2">
    <source>
        <dbReference type="SAM" id="Phobius"/>
    </source>
</evidence>
<reference evidence="6" key="1">
    <citation type="submission" date="2021-01" db="EMBL/GenBank/DDBJ databases">
        <title>Genome public.</title>
        <authorList>
            <person name="Liu C."/>
            <person name="Sun Q."/>
        </authorList>
    </citation>
    <scope>NUCLEOTIDE SEQUENCE [LARGE SCALE GENOMIC DNA]</scope>
    <source>
        <strain evidence="6">YIM B02505</strain>
    </source>
</reference>
<dbReference type="PANTHER" id="PTHR11261">
    <property type="entry name" value="INTERPHOTORECEPTOR RETINOID-BINDING PROTEIN"/>
    <property type="match status" value="1"/>
</dbReference>
<dbReference type="InterPro" id="IPR005151">
    <property type="entry name" value="Tail-specific_protease"/>
</dbReference>
<feature type="domain" description="Tail specific protease" evidence="3">
    <location>
        <begin position="215"/>
        <end position="429"/>
    </location>
</feature>
<protein>
    <submittedName>
        <fullName evidence="5">Peptidase</fullName>
    </submittedName>
</protein>
<dbReference type="InterPro" id="IPR029045">
    <property type="entry name" value="ClpP/crotonase-like_dom_sf"/>
</dbReference>
<keyword evidence="2" id="KW-1133">Transmembrane helix</keyword>
<dbReference type="PANTHER" id="PTHR11261:SF3">
    <property type="entry name" value="RETINOL-BINDING PROTEIN 3"/>
    <property type="match status" value="1"/>
</dbReference>
<evidence type="ECO:0000313" key="6">
    <source>
        <dbReference type="Proteomes" id="UP000596739"/>
    </source>
</evidence>
<feature type="transmembrane region" description="Helical" evidence="2">
    <location>
        <begin position="16"/>
        <end position="36"/>
    </location>
</feature>
<proteinExistence type="predicted"/>
<organism evidence="5 6">
    <name type="scientific">Clostridium yunnanense</name>
    <dbReference type="NCBI Taxonomy" id="2800325"/>
    <lineage>
        <taxon>Bacteria</taxon>
        <taxon>Bacillati</taxon>
        <taxon>Bacillota</taxon>
        <taxon>Clostridia</taxon>
        <taxon>Eubacteriales</taxon>
        <taxon>Clostridiaceae</taxon>
        <taxon>Clostridium</taxon>
    </lineage>
</organism>
<dbReference type="Pfam" id="PF14684">
    <property type="entry name" value="Tricorn_C1"/>
    <property type="match status" value="1"/>
</dbReference>
<keyword evidence="6" id="KW-1185">Reference proteome</keyword>
<feature type="region of interest" description="Disordered" evidence="1">
    <location>
        <begin position="177"/>
        <end position="202"/>
    </location>
</feature>
<accession>A0ABS1EUQ4</accession>
<dbReference type="Gene3D" id="3.90.226.10">
    <property type="entry name" value="2-enoyl-CoA Hydratase, Chain A, domain 1"/>
    <property type="match status" value="1"/>
</dbReference>
<dbReference type="Proteomes" id="UP000596739">
    <property type="component" value="Unassembled WGS sequence"/>
</dbReference>
<comment type="caution">
    <text evidence="5">The sequence shown here is derived from an EMBL/GenBank/DDBJ whole genome shotgun (WGS) entry which is preliminary data.</text>
</comment>